<organism evidence="4">
    <name type="scientific">Staphylococcus haemolyticus</name>
    <dbReference type="NCBI Taxonomy" id="1283"/>
    <lineage>
        <taxon>Bacteria</taxon>
        <taxon>Bacillati</taxon>
        <taxon>Bacillota</taxon>
        <taxon>Bacilli</taxon>
        <taxon>Bacillales</taxon>
        <taxon>Staphylococcaceae</taxon>
        <taxon>Staphylococcus</taxon>
    </lineage>
</organism>
<dbReference type="AlphaFoldDB" id="Q9F2H7"/>
<reference evidence="4" key="1">
    <citation type="journal article" date="2006" name="J. Antimicrob. Chemother.">
        <title>Fusidic acid resistance, mediated by fusB, in bovine coagulase-negative staphylococci.</title>
        <authorList>
            <person name="Yazdankhah S.P."/>
            <person name="Asli A.W."/>
            <person name="Sorum H."/>
            <person name="Oppegaard H."/>
            <person name="Sunde M."/>
        </authorList>
    </citation>
    <scope>NUCLEOTIDE SEQUENCE</scope>
    <source>
        <strain evidence="4">288/96</strain>
        <plasmid evidence="4">pNVH96</plasmid>
    </source>
</reference>
<proteinExistence type="inferred from homology"/>
<dbReference type="PROSITE" id="PS51756">
    <property type="entry name" value="LXG"/>
    <property type="match status" value="1"/>
</dbReference>
<dbReference type="PANTHER" id="PTHR34976">
    <property type="entry name" value="RIBONUCLEASE YQCG-RELATED"/>
    <property type="match status" value="1"/>
</dbReference>
<feature type="coiled-coil region" evidence="2">
    <location>
        <begin position="89"/>
        <end position="161"/>
    </location>
</feature>
<geneLocation type="plasmid" evidence="4">
    <name>pNVH96</name>
</geneLocation>
<keyword evidence="4" id="KW-0614">Plasmid</keyword>
<keyword evidence="2" id="KW-0175">Coiled coil</keyword>
<comment type="similarity">
    <text evidence="1">In the N-terminal section; belongs to the LXG family.</text>
</comment>
<dbReference type="PANTHER" id="PTHR34976:SF1">
    <property type="entry name" value="TOXIN BC_0920"/>
    <property type="match status" value="1"/>
</dbReference>
<evidence type="ECO:0000256" key="1">
    <source>
        <dbReference type="ARBA" id="ARBA00034117"/>
    </source>
</evidence>
<protein>
    <recommendedName>
        <fullName evidence="3">LXG domain-containing protein</fullName>
    </recommendedName>
</protein>
<evidence type="ECO:0000313" key="4">
    <source>
        <dbReference type="EMBL" id="CAC16670.1"/>
    </source>
</evidence>
<accession>Q9F2H7</accession>
<dbReference type="EMBL" id="AJ302698">
    <property type="protein sequence ID" value="CAC16670.1"/>
    <property type="molecule type" value="Genomic_DNA"/>
</dbReference>
<dbReference type="InterPro" id="IPR051768">
    <property type="entry name" value="Bact_secretion_toxin"/>
</dbReference>
<evidence type="ECO:0000259" key="3">
    <source>
        <dbReference type="PROSITE" id="PS51756"/>
    </source>
</evidence>
<dbReference type="GO" id="GO:0009279">
    <property type="term" value="C:cell outer membrane"/>
    <property type="evidence" value="ECO:0007669"/>
    <property type="project" value="InterPro"/>
</dbReference>
<feature type="domain" description="LXG" evidence="3">
    <location>
        <begin position="1"/>
        <end position="225"/>
    </location>
</feature>
<dbReference type="InterPro" id="IPR006829">
    <property type="entry name" value="LXG_dom"/>
</dbReference>
<evidence type="ECO:0000256" key="2">
    <source>
        <dbReference type="SAM" id="Coils"/>
    </source>
</evidence>
<sequence>MSIDMYVGKSKSQSSDVGSTVKSISSGYDSLQKGIMQFVGASELQGQAYDSGKQFFSAVIAPLTESIKTLGELTEQACNDFVDQYQSEVDSQSLKESELLEDIEELNKQISQLEAMNASLKHKSSKNSSLLSGNHQMISSLEQQKKELEEKLRKLRQFDAKSPNIFKEVESFQKTVQQGINQAKTAWDPGKQTFNIPAGKDMEWAKVSQQKALEVKMDKINQKAKDGKKLSKNDIFTIIAYQQQKKSNILPKSVQKYMDENANDISKDLTVDGTTELMKQYGKYLEDNPGITINGKMLKDYGVGIARAGRYGGNVMGGIGFGTGVYSDITQDHKTAGEAVAHNSLTTGAGVGAGLLATAALSSTPPGLVLVGQ</sequence>
<name>Q9F2H7_STAHA</name>
<dbReference type="Pfam" id="PF04740">
    <property type="entry name" value="LXG"/>
    <property type="match status" value="1"/>
</dbReference>